<keyword evidence="3" id="KW-1185">Reference proteome</keyword>
<dbReference type="Proteomes" id="UP000184164">
    <property type="component" value="Unassembled WGS sequence"/>
</dbReference>
<protein>
    <submittedName>
        <fullName evidence="2">Uncharacterized protein</fullName>
    </submittedName>
</protein>
<dbReference type="EMBL" id="FQUM01000001">
    <property type="protein sequence ID" value="SHE52341.1"/>
    <property type="molecule type" value="Genomic_DNA"/>
</dbReference>
<evidence type="ECO:0000313" key="2">
    <source>
        <dbReference type="EMBL" id="SHE52341.1"/>
    </source>
</evidence>
<dbReference type="AlphaFoldDB" id="A0A1M4U680"/>
<accession>A0A1M4U680</accession>
<proteinExistence type="predicted"/>
<gene>
    <name evidence="2" type="ORF">SAMN05444274_101590</name>
</gene>
<organism evidence="2 3">
    <name type="scientific">Mariniphaga anaerophila</name>
    <dbReference type="NCBI Taxonomy" id="1484053"/>
    <lineage>
        <taxon>Bacteria</taxon>
        <taxon>Pseudomonadati</taxon>
        <taxon>Bacteroidota</taxon>
        <taxon>Bacteroidia</taxon>
        <taxon>Marinilabiliales</taxon>
        <taxon>Prolixibacteraceae</taxon>
        <taxon>Mariniphaga</taxon>
    </lineage>
</organism>
<dbReference type="RefSeq" id="WP_072998713.1">
    <property type="nucleotide sequence ID" value="NZ_FQUM01000001.1"/>
</dbReference>
<feature type="chain" id="PRO_5012341153" evidence="1">
    <location>
        <begin position="24"/>
        <end position="459"/>
    </location>
</feature>
<dbReference type="STRING" id="1484053.SAMN05444274_101590"/>
<evidence type="ECO:0000256" key="1">
    <source>
        <dbReference type="SAM" id="SignalP"/>
    </source>
</evidence>
<sequence length="459" mass="50557">MKNKIFKSYLLAAMFLLGGLAFVNVSCDDKNKTWDYMEMPSHHDGIQNGDEEGIDCGGSAPNPCPSCTDGIQNQGEEGVDCGGPCPECPTATPRFDAMTGTGIPYFHTFEQDFSGDNLFPIVNNSVSMFFGAFDPAGSEEIVGQYDRPEGNVADGYSDFKFEPFASAIDFSEYDKFQMDVYVPSSNDFSGNLTPLVEVIFYDTEDPTFWNTWTVLQVQLADEDVDKWISVKWDGSELLANRPVDYTGIAIRIGGFGHQEAGTFFVKDFMPIKAFTAEGTPRADALKGTGLSFFHTFEAEDAGETVMHDANQTVGMSFGVADPAGSSKAVGMYTRYENDAAGGYSDYKFKALENPVDFSKYTKFNLDVYMPSMNDYAGTTISPMVEIIFLDSSNGEFWNTWTVMPFTVPEADFDKWVTVTFDGSALLPASVDYDVVAIRMGGSNHMAHGIFYLKDLIPIE</sequence>
<reference evidence="2 3" key="1">
    <citation type="submission" date="2016-11" db="EMBL/GenBank/DDBJ databases">
        <authorList>
            <person name="Jaros S."/>
            <person name="Januszkiewicz K."/>
            <person name="Wedrychowicz H."/>
        </authorList>
    </citation>
    <scope>NUCLEOTIDE SEQUENCE [LARGE SCALE GENOMIC DNA]</scope>
    <source>
        <strain evidence="2 3">DSM 26910</strain>
    </source>
</reference>
<evidence type="ECO:0000313" key="3">
    <source>
        <dbReference type="Proteomes" id="UP000184164"/>
    </source>
</evidence>
<dbReference type="OrthoDB" id="5381604at2"/>
<name>A0A1M4U680_9BACT</name>
<keyword evidence="1" id="KW-0732">Signal</keyword>
<feature type="signal peptide" evidence="1">
    <location>
        <begin position="1"/>
        <end position="23"/>
    </location>
</feature>